<dbReference type="InterPro" id="IPR022025">
    <property type="entry name" value="Amidoligase_2"/>
</dbReference>
<dbReference type="EMBL" id="DS989829">
    <property type="protein sequence ID" value="EFR04945.1"/>
    <property type="molecule type" value="Genomic_DNA"/>
</dbReference>
<dbReference type="Proteomes" id="UP000002669">
    <property type="component" value="Unassembled WGS sequence"/>
</dbReference>
<dbReference type="OrthoDB" id="4172364at2759"/>
<protein>
    <recommendedName>
        <fullName evidence="3">Amidoligase enzyme</fullName>
    </recommendedName>
</protein>
<dbReference type="HOGENOM" id="CLU_039967_0_0_1"/>
<sequence>MASFGVEMELLVKPKDNLFPMLVEYGYKQNNIQRINRNVVHAVIVKKFLEEEFPMELATEDSQYICNWLVASDSSIKESSGFFGVEVITRILYTNKDWVEEINDFWEILNLHFEILVDPSCGTHIHVRPVEGYTLVQLKSIAKLTTVFQPAITALIPVWRQNADWCRPNAEIVEPMQRAQQQGRRALFDWIDSIPSKDSLWEEVSPNKIVAWNFRNAQENGCGTVEYRQPPPVGSRNETKRWIAISLALFQTGIDPNFVYPVGNPTVENLKMALIGSAEQLGISQWLTFDGASQHSTPIRSLTDAERQYLTTLKSYKPSIFAKNLERRRDF</sequence>
<keyword evidence="2" id="KW-1185">Reference proteome</keyword>
<dbReference type="AlphaFoldDB" id="E4V4M1"/>
<gene>
    <name evidence="1" type="ORF">MGYG_07946</name>
</gene>
<dbReference type="OMA" id="REREHRC"/>
<dbReference type="eggNOG" id="ENOG502SSWJ">
    <property type="taxonomic scope" value="Eukaryota"/>
</dbReference>
<dbReference type="RefSeq" id="XP_003169780.1">
    <property type="nucleotide sequence ID" value="XM_003169732.1"/>
</dbReference>
<evidence type="ECO:0000313" key="2">
    <source>
        <dbReference type="Proteomes" id="UP000002669"/>
    </source>
</evidence>
<dbReference type="STRING" id="535722.E4V4M1"/>
<reference evidence="2" key="1">
    <citation type="journal article" date="2012" name="MBio">
        <title>Comparative genome analysis of Trichophyton rubrum and related dermatophytes reveals candidate genes involved in infection.</title>
        <authorList>
            <person name="Martinez D.A."/>
            <person name="Oliver B.G."/>
            <person name="Graeser Y."/>
            <person name="Goldberg J.M."/>
            <person name="Li W."/>
            <person name="Martinez-Rossi N.M."/>
            <person name="Monod M."/>
            <person name="Shelest E."/>
            <person name="Barton R.C."/>
            <person name="Birch E."/>
            <person name="Brakhage A.A."/>
            <person name="Chen Z."/>
            <person name="Gurr S.J."/>
            <person name="Heiman D."/>
            <person name="Heitman J."/>
            <person name="Kosti I."/>
            <person name="Rossi A."/>
            <person name="Saif S."/>
            <person name="Samalova M."/>
            <person name="Saunders C.W."/>
            <person name="Shea T."/>
            <person name="Summerbell R.C."/>
            <person name="Xu J."/>
            <person name="Young S."/>
            <person name="Zeng Q."/>
            <person name="Birren B.W."/>
            <person name="Cuomo C.A."/>
            <person name="White T.C."/>
        </authorList>
    </citation>
    <scope>NUCLEOTIDE SEQUENCE [LARGE SCALE GENOMIC DNA]</scope>
    <source>
        <strain evidence="2">ATCC MYA-4604 / CBS 118893</strain>
    </source>
</reference>
<dbReference type="PANTHER" id="PTHR36847:SF1">
    <property type="entry name" value="AMIDOLIGASE ENZYME"/>
    <property type="match status" value="1"/>
</dbReference>
<evidence type="ECO:0000313" key="1">
    <source>
        <dbReference type="EMBL" id="EFR04945.1"/>
    </source>
</evidence>
<dbReference type="GeneID" id="10025012"/>
<dbReference type="VEuPathDB" id="FungiDB:MGYG_07946"/>
<dbReference type="InParanoid" id="E4V4M1"/>
<dbReference type="Pfam" id="PF12224">
    <property type="entry name" value="Amidoligase_2"/>
    <property type="match status" value="1"/>
</dbReference>
<name>E4V4M1_ARTGP</name>
<organism evidence="2">
    <name type="scientific">Arthroderma gypseum (strain ATCC MYA-4604 / CBS 118893)</name>
    <name type="common">Microsporum gypseum</name>
    <dbReference type="NCBI Taxonomy" id="535722"/>
    <lineage>
        <taxon>Eukaryota</taxon>
        <taxon>Fungi</taxon>
        <taxon>Dikarya</taxon>
        <taxon>Ascomycota</taxon>
        <taxon>Pezizomycotina</taxon>
        <taxon>Eurotiomycetes</taxon>
        <taxon>Eurotiomycetidae</taxon>
        <taxon>Onygenales</taxon>
        <taxon>Arthrodermataceae</taxon>
        <taxon>Nannizzia</taxon>
    </lineage>
</organism>
<dbReference type="PANTHER" id="PTHR36847">
    <property type="entry name" value="AMIDOLIGASE ENZYME"/>
    <property type="match status" value="1"/>
</dbReference>
<accession>E4V4M1</accession>
<proteinExistence type="predicted"/>
<evidence type="ECO:0008006" key="3">
    <source>
        <dbReference type="Google" id="ProtNLM"/>
    </source>
</evidence>